<dbReference type="EMBL" id="AJ012334">
    <property type="protein sequence ID" value="CAA09998.1"/>
    <property type="molecule type" value="Genomic_DNA"/>
</dbReference>
<evidence type="ECO:0000259" key="2">
    <source>
        <dbReference type="Pfam" id="PF01051"/>
    </source>
</evidence>
<organism evidence="3">
    <name type="scientific">Buchnera aphidicola</name>
    <dbReference type="NCBI Taxonomy" id="9"/>
    <lineage>
        <taxon>Bacteria</taxon>
        <taxon>Pseudomonadati</taxon>
        <taxon>Pseudomonadota</taxon>
        <taxon>Gammaproteobacteria</taxon>
        <taxon>Enterobacterales</taxon>
        <taxon>Erwiniaceae</taxon>
        <taxon>Buchnera</taxon>
    </lineage>
</organism>
<dbReference type="GO" id="GO:0003887">
    <property type="term" value="F:DNA-directed DNA polymerase activity"/>
    <property type="evidence" value="ECO:0007669"/>
    <property type="project" value="InterPro"/>
</dbReference>
<protein>
    <submittedName>
        <fullName evidence="3">RepAC1 protein</fullName>
    </submittedName>
</protein>
<evidence type="ECO:0000256" key="1">
    <source>
        <dbReference type="ARBA" id="ARBA00038283"/>
    </source>
</evidence>
<gene>
    <name evidence="3" type="primary">repAC1</name>
</gene>
<accession>Q9ZER8</accession>
<name>Q9ZER8_9GAMM</name>
<evidence type="ECO:0000313" key="3">
    <source>
        <dbReference type="EMBL" id="CAA09998.1"/>
    </source>
</evidence>
<geneLocation type="plasmid" evidence="3">
    <name>pBPs2</name>
</geneLocation>
<dbReference type="GO" id="GO:0006270">
    <property type="term" value="P:DNA replication initiation"/>
    <property type="evidence" value="ECO:0007669"/>
    <property type="project" value="InterPro"/>
</dbReference>
<dbReference type="Pfam" id="PF01051">
    <property type="entry name" value="Rep3_N"/>
    <property type="match status" value="1"/>
</dbReference>
<dbReference type="InterPro" id="IPR000525">
    <property type="entry name" value="Initiator_Rep_WH1"/>
</dbReference>
<proteinExistence type="inferred from homology"/>
<comment type="similarity">
    <text evidence="1">Belongs to the initiator RepB protein family.</text>
</comment>
<feature type="domain" description="Initiator Rep protein WH1" evidence="2">
    <location>
        <begin position="102"/>
        <end position="217"/>
    </location>
</feature>
<keyword evidence="3" id="KW-0614">Plasmid</keyword>
<dbReference type="AlphaFoldDB" id="Q9ZER8"/>
<sequence length="323" mass="37716">MLLFKILQSKFKKDEYSNTIELYDAIPKYVWNQKKENVNLSNAIIIRDCNLRGKRFLIKIKPAIIEKKKFNTELIYPGQREEILEDVLRKLAVEGKGKIIDGKAGVIFTLYELQKELIKVGHGYNLNEIKEAIQVCQGSTLECISNDKKVFISSSFFPVISLTTKKFLTTNKNKGICYIQFNPLVNHAINNLSFRQYNYTTGMQIRSPLARYMYKRMSHYWVQAHKLSPYTPSLISFLNCSSRELSLRISENIRAMKNALDILIKKKVINSYKSNKKKYGRKIIDVKYVIIPHHNFVKQIMRSNKKKQQTIKKALKIKFNMLS</sequence>
<reference evidence="3" key="1">
    <citation type="journal article" date="1999" name="Appl. Environ. Microbiol.">
        <title>Plasmid-encoded anthranilate synthase (TrpEG) in Buchnera aphidicola from aphids of the family pemphigidae.</title>
        <authorList>
            <person name="Van Ham R.C."/>
            <person name="Martinez-Torres D."/>
            <person name="Moya A."/>
            <person name="Latorre A."/>
        </authorList>
    </citation>
    <scope>NUCLEOTIDE SEQUENCE</scope>
    <source>
        <plasmid evidence="3">pBPs2</plasmid>
    </source>
</reference>